<dbReference type="EC" id="6.1.1.10" evidence="1"/>
<evidence type="ECO:0000256" key="6">
    <source>
        <dbReference type="ARBA" id="ARBA00023146"/>
    </source>
</evidence>
<protein>
    <recommendedName>
        <fullName evidence="1">methionine--tRNA ligase</fullName>
        <ecNumber evidence="1">6.1.1.10</ecNumber>
    </recommendedName>
</protein>
<dbReference type="Proteomes" id="UP000228777">
    <property type="component" value="Unassembled WGS sequence"/>
</dbReference>
<evidence type="ECO:0000256" key="2">
    <source>
        <dbReference type="ARBA" id="ARBA00022598"/>
    </source>
</evidence>
<dbReference type="InterPro" id="IPR009080">
    <property type="entry name" value="tRNAsynth_Ia_anticodon-bd"/>
</dbReference>
<dbReference type="PANTHER" id="PTHR43326">
    <property type="entry name" value="METHIONYL-TRNA SYNTHETASE"/>
    <property type="match status" value="1"/>
</dbReference>
<comment type="similarity">
    <text evidence="7">Belongs to the class-I aminoacyl-tRNA synthetase family.</text>
</comment>
<name>A0A2M6Z216_9BACT</name>
<evidence type="ECO:0000256" key="5">
    <source>
        <dbReference type="ARBA" id="ARBA00022917"/>
    </source>
</evidence>
<evidence type="ECO:0000313" key="10">
    <source>
        <dbReference type="EMBL" id="PIU46436.1"/>
    </source>
</evidence>
<dbReference type="GO" id="GO:0005524">
    <property type="term" value="F:ATP binding"/>
    <property type="evidence" value="ECO:0007669"/>
    <property type="project" value="UniProtKB-KW"/>
</dbReference>
<dbReference type="InterPro" id="IPR014729">
    <property type="entry name" value="Rossmann-like_a/b/a_fold"/>
</dbReference>
<dbReference type="InterPro" id="IPR033911">
    <property type="entry name" value="MetRS_core"/>
</dbReference>
<accession>A0A2M6Z216</accession>
<dbReference type="Gene3D" id="3.40.50.620">
    <property type="entry name" value="HUPs"/>
    <property type="match status" value="1"/>
</dbReference>
<dbReference type="PRINTS" id="PR01041">
    <property type="entry name" value="TRNASYNTHMET"/>
</dbReference>
<feature type="domain" description="Methionyl/Leucyl tRNA synthetase" evidence="9">
    <location>
        <begin position="146"/>
        <end position="358"/>
    </location>
</feature>
<dbReference type="InterPro" id="IPR023457">
    <property type="entry name" value="Met-tRNA_synth_2"/>
</dbReference>
<evidence type="ECO:0000313" key="11">
    <source>
        <dbReference type="Proteomes" id="UP000228777"/>
    </source>
</evidence>
<dbReference type="Gene3D" id="2.170.220.10">
    <property type="match status" value="1"/>
</dbReference>
<dbReference type="SUPFAM" id="SSF47323">
    <property type="entry name" value="Anticodon-binding domain of a subclass of class I aminoacyl-tRNA synthetases"/>
    <property type="match status" value="1"/>
</dbReference>
<dbReference type="InterPro" id="IPR015413">
    <property type="entry name" value="Methionyl/Leucyl_tRNA_Synth"/>
</dbReference>
<evidence type="ECO:0000256" key="3">
    <source>
        <dbReference type="ARBA" id="ARBA00022741"/>
    </source>
</evidence>
<keyword evidence="5 7" id="KW-0648">Protein biosynthesis</keyword>
<keyword evidence="2 7" id="KW-0436">Ligase</keyword>
<keyword evidence="4 7" id="KW-0067">ATP-binding</keyword>
<dbReference type="CDD" id="cd00814">
    <property type="entry name" value="MetRS_core"/>
    <property type="match status" value="1"/>
</dbReference>
<dbReference type="FunFam" id="2.170.220.10:FF:000003">
    <property type="entry name" value="Methionine--tRNA ligase"/>
    <property type="match status" value="1"/>
</dbReference>
<evidence type="ECO:0000259" key="8">
    <source>
        <dbReference type="Pfam" id="PF08264"/>
    </source>
</evidence>
<dbReference type="CDD" id="cd07957">
    <property type="entry name" value="Anticodon_Ia_Met"/>
    <property type="match status" value="1"/>
</dbReference>
<dbReference type="EMBL" id="PEWP01000052">
    <property type="protein sequence ID" value="PIU46436.1"/>
    <property type="molecule type" value="Genomic_DNA"/>
</dbReference>
<gene>
    <name evidence="10" type="ORF">COS93_02560</name>
</gene>
<evidence type="ECO:0000259" key="9">
    <source>
        <dbReference type="Pfam" id="PF09334"/>
    </source>
</evidence>
<dbReference type="Gene3D" id="1.10.730.10">
    <property type="entry name" value="Isoleucyl-tRNA Synthetase, Domain 1"/>
    <property type="match status" value="1"/>
</dbReference>
<dbReference type="GO" id="GO:0004825">
    <property type="term" value="F:methionine-tRNA ligase activity"/>
    <property type="evidence" value="ECO:0007669"/>
    <property type="project" value="UniProtKB-EC"/>
</dbReference>
<dbReference type="GO" id="GO:0006431">
    <property type="term" value="P:methionyl-tRNA aminoacylation"/>
    <property type="evidence" value="ECO:0007669"/>
    <property type="project" value="InterPro"/>
</dbReference>
<keyword evidence="6 7" id="KW-0030">Aminoacyl-tRNA synthetase</keyword>
<evidence type="ECO:0000256" key="4">
    <source>
        <dbReference type="ARBA" id="ARBA00022840"/>
    </source>
</evidence>
<dbReference type="Pfam" id="PF09334">
    <property type="entry name" value="tRNA-synt_1g"/>
    <property type="match status" value="2"/>
</dbReference>
<keyword evidence="3 7" id="KW-0547">Nucleotide-binding</keyword>
<dbReference type="InterPro" id="IPR013155">
    <property type="entry name" value="M/V/L/I-tRNA-synth_anticd-bd"/>
</dbReference>
<reference evidence="11" key="1">
    <citation type="submission" date="2017-09" db="EMBL/GenBank/DDBJ databases">
        <title>Depth-based differentiation of microbial function through sediment-hosted aquifers and enrichment of novel symbionts in the deep terrestrial subsurface.</title>
        <authorList>
            <person name="Probst A.J."/>
            <person name="Ladd B."/>
            <person name="Jarett J.K."/>
            <person name="Geller-Mcgrath D.E."/>
            <person name="Sieber C.M.K."/>
            <person name="Emerson J.B."/>
            <person name="Anantharaman K."/>
            <person name="Thomas B.C."/>
            <person name="Malmstrom R."/>
            <person name="Stieglmeier M."/>
            <person name="Klingl A."/>
            <person name="Woyke T."/>
            <person name="Ryan C.M."/>
            <person name="Banfield J.F."/>
        </authorList>
    </citation>
    <scope>NUCLEOTIDE SEQUENCE [LARGE SCALE GENOMIC DNA]</scope>
</reference>
<dbReference type="PANTHER" id="PTHR43326:SF1">
    <property type="entry name" value="METHIONINE--TRNA LIGASE, MITOCHONDRIAL"/>
    <property type="match status" value="1"/>
</dbReference>
<feature type="domain" description="Methionyl/Leucyl tRNA synthetase" evidence="9">
    <location>
        <begin position="5"/>
        <end position="145"/>
    </location>
</feature>
<organism evidence="10 11">
    <name type="scientific">bacterium (Candidatus Gribaldobacteria) CG07_land_8_20_14_0_80_33_18</name>
    <dbReference type="NCBI Taxonomy" id="2014272"/>
    <lineage>
        <taxon>Bacteria</taxon>
        <taxon>Candidatus Gribaldobacteria</taxon>
    </lineage>
</organism>
<dbReference type="AlphaFoldDB" id="A0A2M6Z216"/>
<sequence length="482" mass="56139">MKKFYLSTALPYVNESPHAGFALEIIQADVMARYHRLLGEDVFFLTGTDENSLKNVQAARKEGIPVKKLVDRNAKKFYELKKALNLSFDDFIRTTEKRHIKGAQKLWLACKKDIFKKKYKGLYCVGCEEFYKESELVNGLCPEHKTRPDLVEEENYFFKLSKYQNQLKKIIEKDEIKIIPQSRKNEVLSFINSGLEDICISRSAERGRGWGIPVPEDPSQILWTWYDALSNYINAVGYSDNPKQFKKWWPAYLHIIGKGILRFHAVYWPAILLSAELSLPKTIFVHGYLTSAGQKMSKSLGNIIDPFELVKKYGTEPVRYFLLREIPPTEDGDFTYEKFEQRYNADLASGLGNLVARVIAMAEKLKAQNAKRKTTTQNLKFKKEIDKTWEEYKKALEEFKFNEALGSIWKLISFCDCYIDKERPWELKNQESRIKNQEVIYNLLFVLTNIAEMLKPFLPETAGRILRQTRTTINKPLFPRLK</sequence>
<evidence type="ECO:0000256" key="7">
    <source>
        <dbReference type="RuleBase" id="RU363039"/>
    </source>
</evidence>
<dbReference type="SUPFAM" id="SSF52374">
    <property type="entry name" value="Nucleotidylyl transferase"/>
    <property type="match status" value="1"/>
</dbReference>
<comment type="caution">
    <text evidence="10">The sequence shown here is derived from an EMBL/GenBank/DDBJ whole genome shotgun (WGS) entry which is preliminary data.</text>
</comment>
<proteinExistence type="inferred from homology"/>
<dbReference type="InterPro" id="IPR041872">
    <property type="entry name" value="Anticodon_Met"/>
</dbReference>
<feature type="domain" description="Methionyl/Valyl/Leucyl/Isoleucyl-tRNA synthetase anticodon-binding" evidence="8">
    <location>
        <begin position="383"/>
        <end position="467"/>
    </location>
</feature>
<dbReference type="Pfam" id="PF08264">
    <property type="entry name" value="Anticodon_1"/>
    <property type="match status" value="1"/>
</dbReference>
<evidence type="ECO:0000256" key="1">
    <source>
        <dbReference type="ARBA" id="ARBA00012838"/>
    </source>
</evidence>